<evidence type="ECO:0000313" key="3">
    <source>
        <dbReference type="Proteomes" id="UP000825935"/>
    </source>
</evidence>
<feature type="domain" description="WRKY19-like zinc finger" evidence="1">
    <location>
        <begin position="270"/>
        <end position="293"/>
    </location>
</feature>
<feature type="domain" description="WRKY19-like zinc finger" evidence="1">
    <location>
        <begin position="497"/>
        <end position="521"/>
    </location>
</feature>
<dbReference type="InterPro" id="IPR056866">
    <property type="entry name" value="Znf_WRKY19"/>
</dbReference>
<feature type="domain" description="WRKY19-like zinc finger" evidence="1">
    <location>
        <begin position="319"/>
        <end position="343"/>
    </location>
</feature>
<dbReference type="Pfam" id="PF24906">
    <property type="entry name" value="Zf_WRKY19"/>
    <property type="match status" value="8"/>
</dbReference>
<dbReference type="AlphaFoldDB" id="A0A8T2Q8H1"/>
<proteinExistence type="predicted"/>
<name>A0A8T2Q8H1_CERRI</name>
<dbReference type="PANTHER" id="PTHR31827:SF1">
    <property type="entry name" value="EMB|CAB89363.1"/>
    <property type="match status" value="1"/>
</dbReference>
<accession>A0A8T2Q8H1</accession>
<feature type="domain" description="WRKY19-like zinc finger" evidence="1">
    <location>
        <begin position="344"/>
        <end position="368"/>
    </location>
</feature>
<feature type="domain" description="WRKY19-like zinc finger" evidence="1">
    <location>
        <begin position="369"/>
        <end position="393"/>
    </location>
</feature>
<feature type="domain" description="WRKY19-like zinc finger" evidence="1">
    <location>
        <begin position="394"/>
        <end position="418"/>
    </location>
</feature>
<protein>
    <recommendedName>
        <fullName evidence="1">WRKY19-like zinc finger domain-containing protein</fullName>
    </recommendedName>
</protein>
<keyword evidence="3" id="KW-1185">Reference proteome</keyword>
<dbReference type="EMBL" id="CM035442">
    <property type="protein sequence ID" value="KAH7279928.1"/>
    <property type="molecule type" value="Genomic_DNA"/>
</dbReference>
<organism evidence="2 3">
    <name type="scientific">Ceratopteris richardii</name>
    <name type="common">Triangle waterfern</name>
    <dbReference type="NCBI Taxonomy" id="49495"/>
    <lineage>
        <taxon>Eukaryota</taxon>
        <taxon>Viridiplantae</taxon>
        <taxon>Streptophyta</taxon>
        <taxon>Embryophyta</taxon>
        <taxon>Tracheophyta</taxon>
        <taxon>Polypodiopsida</taxon>
        <taxon>Polypodiidae</taxon>
        <taxon>Polypodiales</taxon>
        <taxon>Pteridineae</taxon>
        <taxon>Pteridaceae</taxon>
        <taxon>Parkerioideae</taxon>
        <taxon>Ceratopteris</taxon>
    </lineage>
</organism>
<gene>
    <name evidence="2" type="ORF">KP509_37G044100</name>
</gene>
<evidence type="ECO:0000259" key="1">
    <source>
        <dbReference type="Pfam" id="PF24906"/>
    </source>
</evidence>
<feature type="domain" description="WRKY19-like zinc finger" evidence="1">
    <location>
        <begin position="419"/>
        <end position="443"/>
    </location>
</feature>
<sequence>MDSRADSFKATKRMRLNSGQVVDSCMWDLHSNMPENGCKLGLSLGDSASLKGKFSASCNDVDLAHRRRSFQPSSSSAVDVSPDVSPAVCAYDVGNLDLTMSLSKTETVRSWTSEESFCSEESDNIVLPVVELGLGLTLMSATSCAESVVTSSFPSADHVGIPVADVAKTNQVPNLPVFCQEGSLCVACNTDVPMIDEGSTSNGGYFLPFLKANEAPKHSCWNMQQFEPAVHIVKESPVESEISLSFNALSGTTSTSGTSTGTGFRERAPKMCRFTGCTKRARGASGLCISHGGGRRCQRLGCKKGAEGSTIFCKAHGGGRRCQHLGCTKSAEGKTDFCIAHGGGSRCSFEGCPKAARGRTGYCIRHGGGKRCQRPGCTKSAEGYSALCIAHGGGKRCQYPDCGKGAQGSTMFCKGHGGGKRCTVEGCNKGAEGSTSLCKAHGGGKRCMFNGGGVCSKSVHGGTLFCVAHGGGKRCVVEGCTKSARGRTDCCVKHGGGKRCKFENCDKSAQGSTDFCKAHGGGKRCMWGQESFLRYGQDVTGLADSFKGFCDKTAKGKLGLCAEHTALVQDQRVHGIGAFSGSFSSSGQRIGQNGLPQYCTNDNNNDSHSNEGYSRGLELEDQWHLLKGKDLTSRGFGQKQDKASDILLSSSVDSGYALHVDKGYASNVTGPFGMHIFPSKLSPETQHGAFTQVFGVSSMHWQTSRDDAHRQGGSSDMDDDRVFNMSSLSLPEERVHGGNIMAFLSSGGPQGKLDFH</sequence>
<dbReference type="PANTHER" id="PTHR31827">
    <property type="entry name" value="EMB|CAB89363.1"/>
    <property type="match status" value="1"/>
</dbReference>
<feature type="domain" description="WRKY19-like zinc finger" evidence="1">
    <location>
        <begin position="472"/>
        <end position="496"/>
    </location>
</feature>
<comment type="caution">
    <text evidence="2">The sequence shown here is derived from an EMBL/GenBank/DDBJ whole genome shotgun (WGS) entry which is preliminary data.</text>
</comment>
<dbReference type="Proteomes" id="UP000825935">
    <property type="component" value="Chromosome 37"/>
</dbReference>
<dbReference type="OrthoDB" id="77038at2759"/>
<reference evidence="2" key="1">
    <citation type="submission" date="2021-08" db="EMBL/GenBank/DDBJ databases">
        <title>WGS assembly of Ceratopteris richardii.</title>
        <authorList>
            <person name="Marchant D.B."/>
            <person name="Chen G."/>
            <person name="Jenkins J."/>
            <person name="Shu S."/>
            <person name="Leebens-Mack J."/>
            <person name="Grimwood J."/>
            <person name="Schmutz J."/>
            <person name="Soltis P."/>
            <person name="Soltis D."/>
            <person name="Chen Z.-H."/>
        </authorList>
    </citation>
    <scope>NUCLEOTIDE SEQUENCE</scope>
    <source>
        <strain evidence="2">Whitten #5841</strain>
        <tissue evidence="2">Leaf</tissue>
    </source>
</reference>
<evidence type="ECO:0000313" key="2">
    <source>
        <dbReference type="EMBL" id="KAH7279928.1"/>
    </source>
</evidence>